<evidence type="ECO:0000259" key="12">
    <source>
        <dbReference type="Pfam" id="PF05547"/>
    </source>
</evidence>
<dbReference type="PANTHER" id="PTHR13062">
    <property type="entry name" value="COLLAGENASE"/>
    <property type="match status" value="1"/>
</dbReference>
<dbReference type="NCBIfam" id="TIGR03296">
    <property type="entry name" value="M6dom_TIGR03296"/>
    <property type="match status" value="1"/>
</dbReference>
<gene>
    <name evidence="14" type="ORF">CN491_21220</name>
</gene>
<feature type="signal peptide" evidence="11">
    <location>
        <begin position="1"/>
        <end position="31"/>
    </location>
</feature>
<accession>A0A2C1F3N4</accession>
<dbReference type="Pfam" id="PF20774">
    <property type="entry name" value="InhA-like_VEG"/>
    <property type="match status" value="1"/>
</dbReference>
<dbReference type="InterPro" id="IPR048665">
    <property type="entry name" value="InhA-like_VEG"/>
</dbReference>
<protein>
    <submittedName>
        <fullName evidence="14">Peptidase M6</fullName>
    </submittedName>
</protein>
<feature type="region of interest" description="Disordered" evidence="10">
    <location>
        <begin position="112"/>
        <end position="149"/>
    </location>
</feature>
<keyword evidence="6 11" id="KW-0732">Signal</keyword>
<evidence type="ECO:0000256" key="8">
    <source>
        <dbReference type="ARBA" id="ARBA00022833"/>
    </source>
</evidence>
<evidence type="ECO:0000256" key="9">
    <source>
        <dbReference type="ARBA" id="ARBA00023049"/>
    </source>
</evidence>
<feature type="domain" description="Peptidase M6-like" evidence="12">
    <location>
        <begin position="148"/>
        <end position="437"/>
    </location>
</feature>
<feature type="domain" description="Immune inhibitor A-like metallopeptidase VEG" evidence="13">
    <location>
        <begin position="634"/>
        <end position="791"/>
    </location>
</feature>
<proteinExistence type="predicted"/>
<evidence type="ECO:0000256" key="7">
    <source>
        <dbReference type="ARBA" id="ARBA00022801"/>
    </source>
</evidence>
<dbReference type="GO" id="GO:0006508">
    <property type="term" value="P:proteolysis"/>
    <property type="evidence" value="ECO:0007669"/>
    <property type="project" value="UniProtKB-KW"/>
</dbReference>
<evidence type="ECO:0000256" key="10">
    <source>
        <dbReference type="SAM" id="MobiDB-lite"/>
    </source>
</evidence>
<evidence type="ECO:0000256" key="5">
    <source>
        <dbReference type="ARBA" id="ARBA00022723"/>
    </source>
</evidence>
<dbReference type="InterPro" id="IPR012300">
    <property type="entry name" value="Pept_M6_InhA"/>
</dbReference>
<dbReference type="PANTHER" id="PTHR13062:SF12">
    <property type="entry name" value="ALPHA-2-MACROGLOBULIN DOMAIN-CONTAINING PROTEIN"/>
    <property type="match status" value="1"/>
</dbReference>
<feature type="compositionally biased region" description="Basic and acidic residues" evidence="10">
    <location>
        <begin position="79"/>
        <end position="89"/>
    </location>
</feature>
<feature type="chain" id="PRO_5011929261" evidence="11">
    <location>
        <begin position="32"/>
        <end position="795"/>
    </location>
</feature>
<evidence type="ECO:0000313" key="14">
    <source>
        <dbReference type="EMBL" id="PES93276.1"/>
    </source>
</evidence>
<keyword evidence="7" id="KW-0378">Hydrolase</keyword>
<comment type="subcellular location">
    <subcellularLocation>
        <location evidence="2">Secreted</location>
    </subcellularLocation>
</comment>
<keyword evidence="8" id="KW-0862">Zinc</keyword>
<comment type="caution">
    <text evidence="14">The sequence shown here is derived from an EMBL/GenBank/DDBJ whole genome shotgun (WGS) entry which is preliminary data.</text>
</comment>
<dbReference type="SUPFAM" id="SSF55486">
    <property type="entry name" value="Metalloproteases ('zincins'), catalytic domain"/>
    <property type="match status" value="1"/>
</dbReference>
<reference evidence="14 15" key="1">
    <citation type="submission" date="2017-09" db="EMBL/GenBank/DDBJ databases">
        <title>Large-scale bioinformatics analysis of Bacillus genomes uncovers conserved roles of natural products in bacterial physiology.</title>
        <authorList>
            <consortium name="Agbiome Team Llc"/>
            <person name="Bleich R.M."/>
            <person name="Grubbs K.J."/>
            <person name="Santa Maria K.C."/>
            <person name="Allen S.E."/>
            <person name="Farag S."/>
            <person name="Shank E.A."/>
            <person name="Bowers A."/>
        </authorList>
    </citation>
    <scope>NUCLEOTIDE SEQUENCE [LARGE SCALE GENOMIC DNA]</scope>
    <source>
        <strain evidence="14 15">AFS002368</strain>
    </source>
</reference>
<dbReference type="AlphaFoldDB" id="A0A2C1F3N4"/>
<dbReference type="Pfam" id="PF20773">
    <property type="entry name" value="InhA-like_MAM"/>
    <property type="match status" value="1"/>
</dbReference>
<evidence type="ECO:0000256" key="11">
    <source>
        <dbReference type="SAM" id="SignalP"/>
    </source>
</evidence>
<dbReference type="EMBL" id="NTZF01000027">
    <property type="protein sequence ID" value="PES93276.1"/>
    <property type="molecule type" value="Genomic_DNA"/>
</dbReference>
<dbReference type="Pfam" id="PF05547">
    <property type="entry name" value="Peptidase_M6"/>
    <property type="match status" value="1"/>
</dbReference>
<dbReference type="InterPro" id="IPR008757">
    <property type="entry name" value="Peptidase_M6-like_domain"/>
</dbReference>
<keyword evidence="3" id="KW-0964">Secreted</keyword>
<dbReference type="GO" id="GO:0046872">
    <property type="term" value="F:metal ion binding"/>
    <property type="evidence" value="ECO:0007669"/>
    <property type="project" value="UniProtKB-KW"/>
</dbReference>
<evidence type="ECO:0000313" key="15">
    <source>
        <dbReference type="Proteomes" id="UP000220900"/>
    </source>
</evidence>
<dbReference type="Proteomes" id="UP000220900">
    <property type="component" value="Unassembled WGS sequence"/>
</dbReference>
<keyword evidence="9" id="KW-0482">Metalloprotease</keyword>
<dbReference type="PIRSF" id="PIRSF007519">
    <property type="entry name" value="Protease_InhA"/>
    <property type="match status" value="1"/>
</dbReference>
<keyword evidence="4" id="KW-0645">Protease</keyword>
<evidence type="ECO:0000256" key="6">
    <source>
        <dbReference type="ARBA" id="ARBA00022729"/>
    </source>
</evidence>
<evidence type="ECO:0000256" key="1">
    <source>
        <dbReference type="ARBA" id="ARBA00001947"/>
    </source>
</evidence>
<evidence type="ECO:0000256" key="4">
    <source>
        <dbReference type="ARBA" id="ARBA00022670"/>
    </source>
</evidence>
<evidence type="ECO:0000259" key="13">
    <source>
        <dbReference type="Pfam" id="PF20774"/>
    </source>
</evidence>
<sequence length="795" mass="86664">MKKKPFKVLSSIALTAVLGISFSAGSQSAYAETPVSKTATSPVDDHLIPEERLANALKERGVIDSSASETETKKAVEKYVENKKGENPGKEAANGDQLTKEASDFLKKVKDAKADTKDKVDQPATGTPAATGPVRGGLDGKVPTSPAKQKAYNGEVRKDKVLVLLVEYDDFKHNNIDKEPGYMYSNDFNQEHYEKMLFGNEPFTLDDGSKIETFKQYYEEQSGGSYTVDGTVTKWLTVPGKAADYGADAATGHDNKGPKGPRDLVKDALKAAVDSGLDLSQFDQFDQYDINGDGNQNQPDGLIDHLMIIHAGVGQEAGGGKLGDDAIWSHRWTVGPKPFQIEGTQAKVPYWGGKMAAFDYTIEPEDGAVGVFAHEYGHDLGLPDEYDTQYSGNGEPVEAWSIMSGGSWAGKIAGTTPTSLSPQNKEFFQKTIGGNWANIVEVDYEKLNKGIGLATYLDQSVTKSNRPGLIRVNLPDKDVKTIAPAFGKQYYYSTKGDDLHTKMETPLFDLTNATTAKFDFKSLYEIEAEYDFLEVHAVTEDGQQTLIERIGEKANSGTAATTNGQWIDKSYDLSQFKGKKVKLTFDYITDGGLALNGFTLDNASLTVDGKVAFSDDAEGAPQFKLDGFAVSNGTEKKEHNYYVEWRNYAGSDNALKFARGPQYNTGMVVWYADSEYTDNWVGVHPGHGFLGVVDSHPEAIVGTLNGKPTVKSSTRFQIADAAFSFDKTPAWKVVSPTRGTFTYNGLAGVPKFDDSKKYINEQIPDAGRILPKLGLKFEVVGQADDNSAGAVRLYR</sequence>
<evidence type="ECO:0000256" key="3">
    <source>
        <dbReference type="ARBA" id="ARBA00022525"/>
    </source>
</evidence>
<dbReference type="RefSeq" id="WP_098269099.1">
    <property type="nucleotide sequence ID" value="NZ_JAVIVZ010000001.1"/>
</dbReference>
<feature type="compositionally biased region" description="Basic and acidic residues" evidence="10">
    <location>
        <begin position="112"/>
        <end position="121"/>
    </location>
</feature>
<keyword evidence="5" id="KW-0479">Metal-binding</keyword>
<comment type="cofactor">
    <cofactor evidence="1">
        <name>Zn(2+)</name>
        <dbReference type="ChEBI" id="CHEBI:29105"/>
    </cofactor>
</comment>
<dbReference type="GO" id="GO:0005576">
    <property type="term" value="C:extracellular region"/>
    <property type="evidence" value="ECO:0007669"/>
    <property type="project" value="UniProtKB-SubCell"/>
</dbReference>
<organism evidence="14 15">
    <name type="scientific">Bacillus cereus</name>
    <dbReference type="NCBI Taxonomy" id="1396"/>
    <lineage>
        <taxon>Bacteria</taxon>
        <taxon>Bacillati</taxon>
        <taxon>Bacillota</taxon>
        <taxon>Bacilli</taxon>
        <taxon>Bacillales</taxon>
        <taxon>Bacillaceae</taxon>
        <taxon>Bacillus</taxon>
        <taxon>Bacillus cereus group</taxon>
    </lineage>
</organism>
<evidence type="ECO:0000256" key="2">
    <source>
        <dbReference type="ARBA" id="ARBA00004613"/>
    </source>
</evidence>
<name>A0A2C1F3N4_BACCE</name>
<dbReference type="GO" id="GO:0008237">
    <property type="term" value="F:metallopeptidase activity"/>
    <property type="evidence" value="ECO:0007669"/>
    <property type="project" value="UniProtKB-KW"/>
</dbReference>
<feature type="region of interest" description="Disordered" evidence="10">
    <location>
        <begin position="79"/>
        <end position="99"/>
    </location>
</feature>